<feature type="signal peptide" evidence="1">
    <location>
        <begin position="1"/>
        <end position="17"/>
    </location>
</feature>
<dbReference type="EMBL" id="KQ971343">
    <property type="protein sequence ID" value="KYB27432.1"/>
    <property type="molecule type" value="Genomic_DNA"/>
</dbReference>
<evidence type="ECO:0000313" key="2">
    <source>
        <dbReference type="EMBL" id="KYB27432.1"/>
    </source>
</evidence>
<reference evidence="2 3" key="1">
    <citation type="journal article" date="2008" name="Nature">
        <title>The genome of the model beetle and pest Tribolium castaneum.</title>
        <authorList>
            <consortium name="Tribolium Genome Sequencing Consortium"/>
            <person name="Richards S."/>
            <person name="Gibbs R.A."/>
            <person name="Weinstock G.M."/>
            <person name="Brown S.J."/>
            <person name="Denell R."/>
            <person name="Beeman R.W."/>
            <person name="Gibbs R."/>
            <person name="Beeman R.W."/>
            <person name="Brown S.J."/>
            <person name="Bucher G."/>
            <person name="Friedrich M."/>
            <person name="Grimmelikhuijzen C.J."/>
            <person name="Klingler M."/>
            <person name="Lorenzen M."/>
            <person name="Richards S."/>
            <person name="Roth S."/>
            <person name="Schroder R."/>
            <person name="Tautz D."/>
            <person name="Zdobnov E.M."/>
            <person name="Muzny D."/>
            <person name="Gibbs R.A."/>
            <person name="Weinstock G.M."/>
            <person name="Attaway T."/>
            <person name="Bell S."/>
            <person name="Buhay C.J."/>
            <person name="Chandrabose M.N."/>
            <person name="Chavez D."/>
            <person name="Clerk-Blankenburg K.P."/>
            <person name="Cree A."/>
            <person name="Dao M."/>
            <person name="Davis C."/>
            <person name="Chacko J."/>
            <person name="Dinh H."/>
            <person name="Dugan-Rocha S."/>
            <person name="Fowler G."/>
            <person name="Garner T.T."/>
            <person name="Garnes J."/>
            <person name="Gnirke A."/>
            <person name="Hawes A."/>
            <person name="Hernandez J."/>
            <person name="Hines S."/>
            <person name="Holder M."/>
            <person name="Hume J."/>
            <person name="Jhangiani S.N."/>
            <person name="Joshi V."/>
            <person name="Khan Z.M."/>
            <person name="Jackson L."/>
            <person name="Kovar C."/>
            <person name="Kowis A."/>
            <person name="Lee S."/>
            <person name="Lewis L.R."/>
            <person name="Margolis J."/>
            <person name="Morgan M."/>
            <person name="Nazareth L.V."/>
            <person name="Nguyen N."/>
            <person name="Okwuonu G."/>
            <person name="Parker D."/>
            <person name="Richards S."/>
            <person name="Ruiz S.J."/>
            <person name="Santibanez J."/>
            <person name="Savard J."/>
            <person name="Scherer S.E."/>
            <person name="Schneider B."/>
            <person name="Sodergren E."/>
            <person name="Tautz D."/>
            <person name="Vattahil S."/>
            <person name="Villasana D."/>
            <person name="White C.S."/>
            <person name="Wright R."/>
            <person name="Park Y."/>
            <person name="Beeman R.W."/>
            <person name="Lord J."/>
            <person name="Oppert B."/>
            <person name="Lorenzen M."/>
            <person name="Brown S."/>
            <person name="Wang L."/>
            <person name="Savard J."/>
            <person name="Tautz D."/>
            <person name="Richards S."/>
            <person name="Weinstock G."/>
            <person name="Gibbs R.A."/>
            <person name="Liu Y."/>
            <person name="Worley K."/>
            <person name="Weinstock G."/>
            <person name="Elsik C.G."/>
            <person name="Reese J.T."/>
            <person name="Elhaik E."/>
            <person name="Landan G."/>
            <person name="Graur D."/>
            <person name="Arensburger P."/>
            <person name="Atkinson P."/>
            <person name="Beeman R.W."/>
            <person name="Beidler J."/>
            <person name="Brown S.J."/>
            <person name="Demuth J.P."/>
            <person name="Drury D.W."/>
            <person name="Du Y.Z."/>
            <person name="Fujiwara H."/>
            <person name="Lorenzen M."/>
            <person name="Maselli V."/>
            <person name="Osanai M."/>
            <person name="Park Y."/>
            <person name="Robertson H.M."/>
            <person name="Tu Z."/>
            <person name="Wang J.J."/>
            <person name="Wang S."/>
            <person name="Richards S."/>
            <person name="Song H."/>
            <person name="Zhang L."/>
            <person name="Sodergren E."/>
            <person name="Werner D."/>
            <person name="Stanke M."/>
            <person name="Morgenstern B."/>
            <person name="Solovyev V."/>
            <person name="Kosarev P."/>
            <person name="Brown G."/>
            <person name="Chen H.C."/>
            <person name="Ermolaeva O."/>
            <person name="Hlavina W."/>
            <person name="Kapustin Y."/>
            <person name="Kiryutin B."/>
            <person name="Kitts P."/>
            <person name="Maglott D."/>
            <person name="Pruitt K."/>
            <person name="Sapojnikov V."/>
            <person name="Souvorov A."/>
            <person name="Mackey A.J."/>
            <person name="Waterhouse R.M."/>
            <person name="Wyder S."/>
            <person name="Zdobnov E.M."/>
            <person name="Zdobnov E.M."/>
            <person name="Wyder S."/>
            <person name="Kriventseva E.V."/>
            <person name="Kadowaki T."/>
            <person name="Bork P."/>
            <person name="Aranda M."/>
            <person name="Bao R."/>
            <person name="Beermann A."/>
            <person name="Berns N."/>
            <person name="Bolognesi R."/>
            <person name="Bonneton F."/>
            <person name="Bopp D."/>
            <person name="Brown S.J."/>
            <person name="Bucher G."/>
            <person name="Butts T."/>
            <person name="Chaumot A."/>
            <person name="Denell R.E."/>
            <person name="Ferrier D.E."/>
            <person name="Friedrich M."/>
            <person name="Gordon C.M."/>
            <person name="Jindra M."/>
            <person name="Klingler M."/>
            <person name="Lan Q."/>
            <person name="Lattorff H.M."/>
            <person name="Laudet V."/>
            <person name="von Levetsow C."/>
            <person name="Liu Z."/>
            <person name="Lutz R."/>
            <person name="Lynch J.A."/>
            <person name="da Fonseca R.N."/>
            <person name="Posnien N."/>
            <person name="Reuter R."/>
            <person name="Roth S."/>
            <person name="Savard J."/>
            <person name="Schinko J.B."/>
            <person name="Schmitt C."/>
            <person name="Schoppmeier M."/>
            <person name="Schroder R."/>
            <person name="Shippy T.D."/>
            <person name="Simonnet F."/>
            <person name="Marques-Souza H."/>
            <person name="Tautz D."/>
            <person name="Tomoyasu Y."/>
            <person name="Trauner J."/>
            <person name="Van der Zee M."/>
            <person name="Vervoort M."/>
            <person name="Wittkopp N."/>
            <person name="Wimmer E.A."/>
            <person name="Yang X."/>
            <person name="Jones A.K."/>
            <person name="Sattelle D.B."/>
            <person name="Ebert P.R."/>
            <person name="Nelson D."/>
            <person name="Scott J.G."/>
            <person name="Beeman R.W."/>
            <person name="Muthukrishnan S."/>
            <person name="Kramer K.J."/>
            <person name="Arakane Y."/>
            <person name="Beeman R.W."/>
            <person name="Zhu Q."/>
            <person name="Hogenkamp D."/>
            <person name="Dixit R."/>
            <person name="Oppert B."/>
            <person name="Jiang H."/>
            <person name="Zou Z."/>
            <person name="Marshall J."/>
            <person name="Elpidina E."/>
            <person name="Vinokurov K."/>
            <person name="Oppert C."/>
            <person name="Zou Z."/>
            <person name="Evans J."/>
            <person name="Lu Z."/>
            <person name="Zhao P."/>
            <person name="Sumathipala N."/>
            <person name="Altincicek B."/>
            <person name="Vilcinskas A."/>
            <person name="Williams M."/>
            <person name="Hultmark D."/>
            <person name="Hetru C."/>
            <person name="Jiang H."/>
            <person name="Grimmelikhuijzen C.J."/>
            <person name="Hauser F."/>
            <person name="Cazzamali G."/>
            <person name="Williamson M."/>
            <person name="Park Y."/>
            <person name="Li B."/>
            <person name="Tanaka Y."/>
            <person name="Predel R."/>
            <person name="Neupert S."/>
            <person name="Schachtner J."/>
            <person name="Verleyen P."/>
            <person name="Raible F."/>
            <person name="Bork P."/>
            <person name="Friedrich M."/>
            <person name="Walden K.K."/>
            <person name="Robertson H.M."/>
            <person name="Angeli S."/>
            <person name="Foret S."/>
            <person name="Bucher G."/>
            <person name="Schuetz S."/>
            <person name="Maleszka R."/>
            <person name="Wimmer E.A."/>
            <person name="Beeman R.W."/>
            <person name="Lorenzen M."/>
            <person name="Tomoyasu Y."/>
            <person name="Miller S.C."/>
            <person name="Grossmann D."/>
            <person name="Bucher G."/>
        </authorList>
    </citation>
    <scope>NUCLEOTIDE SEQUENCE [LARGE SCALE GENOMIC DNA]</scope>
    <source>
        <strain evidence="2 3">Georgia GA2</strain>
    </source>
</reference>
<keyword evidence="1" id="KW-0732">Signal</keyword>
<organism evidence="2 3">
    <name type="scientific">Tribolium castaneum</name>
    <name type="common">Red flour beetle</name>
    <dbReference type="NCBI Taxonomy" id="7070"/>
    <lineage>
        <taxon>Eukaryota</taxon>
        <taxon>Metazoa</taxon>
        <taxon>Ecdysozoa</taxon>
        <taxon>Arthropoda</taxon>
        <taxon>Hexapoda</taxon>
        <taxon>Insecta</taxon>
        <taxon>Pterygota</taxon>
        <taxon>Neoptera</taxon>
        <taxon>Endopterygota</taxon>
        <taxon>Coleoptera</taxon>
        <taxon>Polyphaga</taxon>
        <taxon>Cucujiformia</taxon>
        <taxon>Tenebrionidae</taxon>
        <taxon>Tenebrionidae incertae sedis</taxon>
        <taxon>Tribolium</taxon>
    </lineage>
</organism>
<sequence>MLLFLVRTMFLFGYSVAMSSHDLKCFVHPPSELAEIPRPQDIKWIDPANKIRYIRLVNEGVNVMCSEKIEEIQLSQLFNSTLPILPSSIKQYRCSGCQNGNQYDSGTTRQYFFVPWKASLKYYFSNNKCMESMESLNDRDFAGRCYHMYSIEVLSGCKIIK</sequence>
<gene>
    <name evidence="2" type="primary">AUGUSTUS-3.0.2_33249</name>
    <name evidence="2" type="ORF">TcasGA2_TC033249</name>
</gene>
<accession>A0A139WHK2</accession>
<feature type="chain" id="PRO_5007300027" evidence="1">
    <location>
        <begin position="18"/>
        <end position="161"/>
    </location>
</feature>
<protein>
    <submittedName>
        <fullName evidence="2">Uncharacterized protein</fullName>
    </submittedName>
</protein>
<dbReference type="AlphaFoldDB" id="A0A139WHK2"/>
<keyword evidence="3" id="KW-1185">Reference proteome</keyword>
<dbReference type="Proteomes" id="UP000007266">
    <property type="component" value="Linkage group 5"/>
</dbReference>
<evidence type="ECO:0000313" key="3">
    <source>
        <dbReference type="Proteomes" id="UP000007266"/>
    </source>
</evidence>
<proteinExistence type="predicted"/>
<reference evidence="2 3" key="2">
    <citation type="journal article" date="2010" name="Nucleic Acids Res.">
        <title>BeetleBase in 2010: revisions to provide comprehensive genomic information for Tribolium castaneum.</title>
        <authorList>
            <person name="Kim H.S."/>
            <person name="Murphy T."/>
            <person name="Xia J."/>
            <person name="Caragea D."/>
            <person name="Park Y."/>
            <person name="Beeman R.W."/>
            <person name="Lorenzen M.D."/>
            <person name="Butcher S."/>
            <person name="Manak J.R."/>
            <person name="Brown S.J."/>
        </authorList>
    </citation>
    <scope>GENOME REANNOTATION</scope>
    <source>
        <strain evidence="2 3">Georgia GA2</strain>
    </source>
</reference>
<name>A0A139WHK2_TRICA</name>
<dbReference type="InParanoid" id="A0A139WHK2"/>
<evidence type="ECO:0000256" key="1">
    <source>
        <dbReference type="SAM" id="SignalP"/>
    </source>
</evidence>